<dbReference type="InterPro" id="IPR039448">
    <property type="entry name" value="Beta_helix"/>
</dbReference>
<dbReference type="AlphaFoldDB" id="A0A2S5TAS2"/>
<dbReference type="InterPro" id="IPR011050">
    <property type="entry name" value="Pectin_lyase_fold/virulence"/>
</dbReference>
<dbReference type="InterPro" id="IPR012334">
    <property type="entry name" value="Pectin_lyas_fold"/>
</dbReference>
<feature type="chain" id="PRO_5015683708" description="Right handed beta helix domain-containing protein" evidence="1">
    <location>
        <begin position="28"/>
        <end position="538"/>
    </location>
</feature>
<reference evidence="3 4" key="1">
    <citation type="submission" date="2018-02" db="EMBL/GenBank/DDBJ databases">
        <title>Genome sequencing of Solimonas sp. HR-BB.</title>
        <authorList>
            <person name="Lee Y."/>
            <person name="Jeon C.O."/>
        </authorList>
    </citation>
    <scope>NUCLEOTIDE SEQUENCE [LARGE SCALE GENOMIC DNA]</scope>
    <source>
        <strain evidence="3 4">HR-BB</strain>
    </source>
</reference>
<evidence type="ECO:0000313" key="3">
    <source>
        <dbReference type="EMBL" id="PPE72062.1"/>
    </source>
</evidence>
<evidence type="ECO:0000259" key="2">
    <source>
        <dbReference type="Pfam" id="PF13229"/>
    </source>
</evidence>
<dbReference type="SMART" id="SM00710">
    <property type="entry name" value="PbH1"/>
    <property type="match status" value="6"/>
</dbReference>
<dbReference type="InterPro" id="IPR006626">
    <property type="entry name" value="PbH1"/>
</dbReference>
<accession>A0A2S5TAS2</accession>
<feature type="signal peptide" evidence="1">
    <location>
        <begin position="1"/>
        <end position="27"/>
    </location>
</feature>
<dbReference type="Gene3D" id="2.160.20.10">
    <property type="entry name" value="Single-stranded right-handed beta-helix, Pectin lyase-like"/>
    <property type="match status" value="1"/>
</dbReference>
<keyword evidence="4" id="KW-1185">Reference proteome</keyword>
<dbReference type="Pfam" id="PF13229">
    <property type="entry name" value="Beta_helix"/>
    <property type="match status" value="1"/>
</dbReference>
<dbReference type="EMBL" id="PSNW01000016">
    <property type="protein sequence ID" value="PPE72062.1"/>
    <property type="molecule type" value="Genomic_DNA"/>
</dbReference>
<feature type="domain" description="Right handed beta helix" evidence="2">
    <location>
        <begin position="214"/>
        <end position="403"/>
    </location>
</feature>
<protein>
    <recommendedName>
        <fullName evidence="2">Right handed beta helix domain-containing protein</fullName>
    </recommendedName>
</protein>
<sequence length="538" mass="55634">MERNHRNRAAAALLGAGVLLGAMPAYALNTTYYVDASAGADGNPGTSQAAPWKTLAKVNTITFGAGDKILLRAGQQWVEQLKPKGSGVSGNPITIGAYGDGPRPIVDGRNVAGGGAGGAAVLLHNVSHWTVTGLEVVNDTGTNNVGTTSARGANRSGIMAYNSSGTGKHGIVIRDNYVHDVNGCFECSGANAQTNGGIAVVADTMNGLSNGASSYDGVQILDNVVERVGRTGIVFNDNSTGFLFYLVAQDALSKNVTIAGNRLKDIDGDGIILAGSVNNLIERNRIDTAGLVTVSGSTQPGTVGMFIAKTINSTMQFNEVSGVRFNVVDGQAYDVDLLTSNSVVQYNYSHDNEGGMILLMGGLFSGTNATVRYNLSVNDAFVANGVFTLSSGLMSGAKIYNNTAYIAPGLSSRPTYQSGWDGDNHNPWSFRNNVIVNHGTGTWEQPKGNGTTISHNLIFGNHTAGEPADAYKITADPQMIAPLAVAPEGLGAVAGYGLALTSPAVGTGAVISGSGDRDYFGNPVSPAVAPTRGFHQPN</sequence>
<keyword evidence="1" id="KW-0732">Signal</keyword>
<name>A0A2S5TAS2_9GAMM</name>
<evidence type="ECO:0000313" key="4">
    <source>
        <dbReference type="Proteomes" id="UP000238220"/>
    </source>
</evidence>
<dbReference type="OrthoDB" id="3333873at2"/>
<evidence type="ECO:0000256" key="1">
    <source>
        <dbReference type="SAM" id="SignalP"/>
    </source>
</evidence>
<dbReference type="RefSeq" id="WP_104232218.1">
    <property type="nucleotide sequence ID" value="NZ_PSNW01000016.1"/>
</dbReference>
<organism evidence="3 4">
    <name type="scientific">Solimonas fluminis</name>
    <dbReference type="NCBI Taxonomy" id="2086571"/>
    <lineage>
        <taxon>Bacteria</taxon>
        <taxon>Pseudomonadati</taxon>
        <taxon>Pseudomonadota</taxon>
        <taxon>Gammaproteobacteria</taxon>
        <taxon>Nevskiales</taxon>
        <taxon>Nevskiaceae</taxon>
        <taxon>Solimonas</taxon>
    </lineage>
</organism>
<comment type="caution">
    <text evidence="3">The sequence shown here is derived from an EMBL/GenBank/DDBJ whole genome shotgun (WGS) entry which is preliminary data.</text>
</comment>
<dbReference type="Proteomes" id="UP000238220">
    <property type="component" value="Unassembled WGS sequence"/>
</dbReference>
<gene>
    <name evidence="3" type="ORF">C3942_20415</name>
</gene>
<proteinExistence type="predicted"/>
<dbReference type="SUPFAM" id="SSF51126">
    <property type="entry name" value="Pectin lyase-like"/>
    <property type="match status" value="1"/>
</dbReference>